<protein>
    <recommendedName>
        <fullName evidence="2">Translation initiation factor 1A</fullName>
        <shortName evidence="2">aIF-1A</shortName>
    </recommendedName>
</protein>
<evidence type="ECO:0000313" key="6">
    <source>
        <dbReference type="Proteomes" id="UP000763484"/>
    </source>
</evidence>
<evidence type="ECO:0000313" key="5">
    <source>
        <dbReference type="EMBL" id="MBE5727909.1"/>
    </source>
</evidence>
<dbReference type="InterPro" id="IPR001253">
    <property type="entry name" value="TIF_eIF-1A"/>
</dbReference>
<gene>
    <name evidence="2" type="primary">eif1a</name>
    <name evidence="5" type="ORF">IHE50_00625</name>
</gene>
<dbReference type="InterPro" id="IPR006196">
    <property type="entry name" value="RNA-binding_domain_S1_IF1"/>
</dbReference>
<keyword evidence="2 3" id="KW-0648">Protein biosynthesis</keyword>
<dbReference type="EMBL" id="JADFAQ010000014">
    <property type="protein sequence ID" value="MBE5727909.1"/>
    <property type="molecule type" value="Genomic_DNA"/>
</dbReference>
<proteinExistence type="inferred from homology"/>
<dbReference type="GO" id="GO:0003743">
    <property type="term" value="F:translation initiation factor activity"/>
    <property type="evidence" value="ECO:0007669"/>
    <property type="project" value="UniProtKB-UniRule"/>
</dbReference>
<organism evidence="5 6">
    <name type="scientific">Candidatus Acidifodinimicrobium mancum</name>
    <dbReference type="NCBI Taxonomy" id="2898728"/>
    <lineage>
        <taxon>Archaea</taxon>
        <taxon>Candidatus Parvarchaeota</taxon>
        <taxon>Candidatus Acidifodinimicrobiaceae</taxon>
        <taxon>Candidatus Acidifodinimicrobium</taxon>
    </lineage>
</organism>
<dbReference type="GO" id="GO:0003723">
    <property type="term" value="F:RNA binding"/>
    <property type="evidence" value="ECO:0007669"/>
    <property type="project" value="InterPro"/>
</dbReference>
<dbReference type="PANTHER" id="PTHR21668">
    <property type="entry name" value="EIF-1A"/>
    <property type="match status" value="1"/>
</dbReference>
<dbReference type="InterPro" id="IPR012340">
    <property type="entry name" value="NA-bd_OB-fold"/>
</dbReference>
<evidence type="ECO:0000256" key="3">
    <source>
        <dbReference type="PROSITE-ProRule" id="PRU00181"/>
    </source>
</evidence>
<evidence type="ECO:0000259" key="4">
    <source>
        <dbReference type="PROSITE" id="PS50832"/>
    </source>
</evidence>
<comment type="similarity">
    <text evidence="2">Belongs to the eIF-1A family.</text>
</comment>
<evidence type="ECO:0000256" key="2">
    <source>
        <dbReference type="HAMAP-Rule" id="MF_00216"/>
    </source>
</evidence>
<dbReference type="SMART" id="SM00652">
    <property type="entry name" value="eIF1a"/>
    <property type="match status" value="1"/>
</dbReference>
<dbReference type="HAMAP" id="MF_00216">
    <property type="entry name" value="aIF_1A"/>
    <property type="match status" value="1"/>
</dbReference>
<dbReference type="CDD" id="cd05793">
    <property type="entry name" value="S1_IF1A"/>
    <property type="match status" value="1"/>
</dbReference>
<evidence type="ECO:0000256" key="1">
    <source>
        <dbReference type="ARBA" id="ARBA00025502"/>
    </source>
</evidence>
<dbReference type="Gene3D" id="2.40.50.140">
    <property type="entry name" value="Nucleic acid-binding proteins"/>
    <property type="match status" value="1"/>
</dbReference>
<dbReference type="AlphaFoldDB" id="A0A8T3UU56"/>
<dbReference type="Proteomes" id="UP000763484">
    <property type="component" value="Unassembled WGS sequence"/>
</dbReference>
<sequence length="97" mass="11398">MVEAPHFRMPKNGEVFGYVTQLLGFGRMYVKCSDDKTRLCVIKGSISRYLWVREGDIVIVKPWDIEKDKKGDVMYKYEKNTWDYLRSKGVDIDKLIS</sequence>
<accession>A0A8T3UU56</accession>
<dbReference type="SUPFAM" id="SSF50249">
    <property type="entry name" value="Nucleic acid-binding proteins"/>
    <property type="match status" value="1"/>
</dbReference>
<comment type="function">
    <text evidence="1 2">Seems to be required for maximal rate of protein biosynthesis. Enhances ribosome dissociation into subunits and stabilizes the binding of the initiator Met-tRNA(I) to 40 S ribosomal subunits.</text>
</comment>
<dbReference type="PROSITE" id="PS50832">
    <property type="entry name" value="S1_IF1_TYPE"/>
    <property type="match status" value="1"/>
</dbReference>
<comment type="caution">
    <text evidence="5">The sequence shown here is derived from an EMBL/GenBank/DDBJ whole genome shotgun (WGS) entry which is preliminary data.</text>
</comment>
<dbReference type="NCBIfam" id="NF003084">
    <property type="entry name" value="PRK04012.1-3"/>
    <property type="match status" value="1"/>
</dbReference>
<reference evidence="5 6" key="1">
    <citation type="submission" date="2020-09" db="EMBL/GenBank/DDBJ databases">
        <title>Genomic characterization of a novel Parvarchaeota family in acid mine drainage sediments.</title>
        <authorList>
            <person name="Luo Z.-H."/>
        </authorList>
    </citation>
    <scope>NUCLEOTIDE SEQUENCE [LARGE SCALE GENOMIC DNA]</scope>
    <source>
        <strain evidence="5">TL1-5_bins.178</strain>
    </source>
</reference>
<feature type="domain" description="S1-like" evidence="4">
    <location>
        <begin position="5"/>
        <end position="78"/>
    </location>
</feature>
<name>A0A8T3UU56_9ARCH</name>
<keyword evidence="2 3" id="KW-0396">Initiation factor</keyword>
<dbReference type="Pfam" id="PF01176">
    <property type="entry name" value="eIF-1a"/>
    <property type="match status" value="1"/>
</dbReference>